<dbReference type="HOGENOM" id="CLU_2754964_0_0_10"/>
<gene>
    <name evidence="2" type="ordered locus">P700755_001106</name>
</gene>
<dbReference type="STRING" id="313595.P700755_001106"/>
<accession>K4IRJ1</accession>
<feature type="transmembrane region" description="Helical" evidence="1">
    <location>
        <begin position="17"/>
        <end position="40"/>
    </location>
</feature>
<dbReference type="EMBL" id="CP003879">
    <property type="protein sequence ID" value="AFU68075.1"/>
    <property type="molecule type" value="Genomic_DNA"/>
</dbReference>
<dbReference type="AlphaFoldDB" id="K4IRJ1"/>
<proteinExistence type="predicted"/>
<evidence type="ECO:0000256" key="1">
    <source>
        <dbReference type="SAM" id="Phobius"/>
    </source>
</evidence>
<evidence type="ECO:0000313" key="3">
    <source>
        <dbReference type="Proteomes" id="UP000008514"/>
    </source>
</evidence>
<dbReference type="KEGG" id="ptq:P700755_001106"/>
<protein>
    <submittedName>
        <fullName evidence="2">Uncharacterized protein</fullName>
    </submittedName>
</protein>
<keyword evidence="3" id="KW-1185">Reference proteome</keyword>
<organism evidence="2 3">
    <name type="scientific">Psychroflexus torquis (strain ATCC 700755 / CIP 106069 / ACAM 623)</name>
    <dbReference type="NCBI Taxonomy" id="313595"/>
    <lineage>
        <taxon>Bacteria</taxon>
        <taxon>Pseudomonadati</taxon>
        <taxon>Bacteroidota</taxon>
        <taxon>Flavobacteriia</taxon>
        <taxon>Flavobacteriales</taxon>
        <taxon>Flavobacteriaceae</taxon>
        <taxon>Psychroflexus</taxon>
    </lineage>
</organism>
<reference evidence="2" key="2">
    <citation type="submission" date="2012-09" db="EMBL/GenBank/DDBJ databases">
        <title>The complete sequence of Psychroflexus torquis an extreme psychrophile from sea-ice that is stimulated by light.</title>
        <authorList>
            <person name="Feng S."/>
            <person name="Powell S.M."/>
            <person name="Bowman J.P."/>
        </authorList>
    </citation>
    <scope>NUCLEOTIDE SEQUENCE [LARGE SCALE GENOMIC DNA]</scope>
    <source>
        <strain evidence="2">ATCC 700755</strain>
    </source>
</reference>
<keyword evidence="1" id="KW-1133">Transmembrane helix</keyword>
<name>K4IRJ1_PSYTT</name>
<sequence length="70" mass="8289">MKSLSASVSYKMLPFYYYYWLGGKMTYYSANILVSFVVCYDKGTYIWDTNFLVDYGINKIKNFTKNQMTV</sequence>
<evidence type="ECO:0000313" key="2">
    <source>
        <dbReference type="EMBL" id="AFU68075.1"/>
    </source>
</evidence>
<keyword evidence="1" id="KW-0472">Membrane</keyword>
<keyword evidence="1" id="KW-0812">Transmembrane</keyword>
<reference evidence="2" key="1">
    <citation type="submission" date="2006-03" db="EMBL/GenBank/DDBJ databases">
        <authorList>
            <person name="Bowman J."/>
            <person name="Ferriera S."/>
            <person name="Johnson J."/>
            <person name="Kravitz S."/>
            <person name="Halpern A."/>
            <person name="Remington K."/>
            <person name="Beeson K."/>
            <person name="Tran B."/>
            <person name="Rogers Y.-H."/>
            <person name="Friedman R."/>
            <person name="Venter J.C."/>
        </authorList>
    </citation>
    <scope>NUCLEOTIDE SEQUENCE [LARGE SCALE GENOMIC DNA]</scope>
    <source>
        <strain evidence="2">ATCC 700755</strain>
    </source>
</reference>
<dbReference type="Proteomes" id="UP000008514">
    <property type="component" value="Chromosome"/>
</dbReference>